<sequence length="416" mass="46114">MGSQSRRSRTYDRKRTDQQGETSHAHHRNAEDRRRIARQRYADKQAAACASRVDAYRSRTKEVPCSVRRLRSMVKETVDHVKRLSGRDVEIESRILSRFLDHPSMSQARAMASVMSQKEQQCASLFLSNLAEGLQTIKGTHTQDDVISKKCTMRMCSSASIIENRLGRASSRILKLHSRNIRTYAMGSAEVLDDDGQQIGKWAGNKPGRKQRSDTLPQELKDLVVNWWTEMTRVCCCVRGYDAGSQPLDGRQQPVNTGYGSTPDGYGSTEVVCEPPEAEMGTTEAVMEGRGIGDPPMDTPEGIHQSLGTGPNGCIPDGYEPIEVGYEPTEVVMGATEAGDPPMDPPEARQEPGNESTHEAREPPEARMETTEARMETVMDDGDTRGLPVEATEATEFRRTASEASRGIRQRILEGV</sequence>
<gene>
    <name evidence="2" type="ORF">R1sor_021415</name>
</gene>
<dbReference type="Proteomes" id="UP001633002">
    <property type="component" value="Unassembled WGS sequence"/>
</dbReference>
<keyword evidence="3" id="KW-1185">Reference proteome</keyword>
<protein>
    <submittedName>
        <fullName evidence="2">Uncharacterized protein</fullName>
    </submittedName>
</protein>
<evidence type="ECO:0000313" key="3">
    <source>
        <dbReference type="Proteomes" id="UP001633002"/>
    </source>
</evidence>
<reference evidence="2 3" key="1">
    <citation type="submission" date="2024-09" db="EMBL/GenBank/DDBJ databases">
        <title>Chromosome-scale assembly of Riccia sorocarpa.</title>
        <authorList>
            <person name="Paukszto L."/>
        </authorList>
    </citation>
    <scope>NUCLEOTIDE SEQUENCE [LARGE SCALE GENOMIC DNA]</scope>
    <source>
        <strain evidence="2">LP-2024</strain>
        <tissue evidence="2">Aerial parts of the thallus</tissue>
    </source>
</reference>
<dbReference type="AlphaFoldDB" id="A0ABD3GL84"/>
<comment type="caution">
    <text evidence="2">The sequence shown here is derived from an EMBL/GenBank/DDBJ whole genome shotgun (WGS) entry which is preliminary data.</text>
</comment>
<accession>A0ABD3GL84</accession>
<evidence type="ECO:0000313" key="2">
    <source>
        <dbReference type="EMBL" id="KAL3678459.1"/>
    </source>
</evidence>
<dbReference type="EMBL" id="JBJQOH010000007">
    <property type="protein sequence ID" value="KAL3678459.1"/>
    <property type="molecule type" value="Genomic_DNA"/>
</dbReference>
<feature type="region of interest" description="Disordered" evidence="1">
    <location>
        <begin position="1"/>
        <end position="33"/>
    </location>
</feature>
<feature type="compositionally biased region" description="Basic and acidic residues" evidence="1">
    <location>
        <begin position="346"/>
        <end position="377"/>
    </location>
</feature>
<evidence type="ECO:0000256" key="1">
    <source>
        <dbReference type="SAM" id="MobiDB-lite"/>
    </source>
</evidence>
<proteinExistence type="predicted"/>
<name>A0ABD3GL84_9MARC</name>
<feature type="compositionally biased region" description="Basic and acidic residues" evidence="1">
    <location>
        <begin position="9"/>
        <end position="18"/>
    </location>
</feature>
<feature type="region of interest" description="Disordered" evidence="1">
    <location>
        <begin position="336"/>
        <end position="407"/>
    </location>
</feature>
<organism evidence="2 3">
    <name type="scientific">Riccia sorocarpa</name>
    <dbReference type="NCBI Taxonomy" id="122646"/>
    <lineage>
        <taxon>Eukaryota</taxon>
        <taxon>Viridiplantae</taxon>
        <taxon>Streptophyta</taxon>
        <taxon>Embryophyta</taxon>
        <taxon>Marchantiophyta</taxon>
        <taxon>Marchantiopsida</taxon>
        <taxon>Marchantiidae</taxon>
        <taxon>Marchantiales</taxon>
        <taxon>Ricciaceae</taxon>
        <taxon>Riccia</taxon>
    </lineage>
</organism>